<gene>
    <name evidence="1" type="ordered locus">Mbur_0641</name>
</gene>
<name>Q12Y64_METBU</name>
<keyword evidence="2" id="KW-1185">Reference proteome</keyword>
<dbReference type="HOGENOM" id="CLU_2504930_0_0_2"/>
<dbReference type="GeneID" id="3997971"/>
<proteinExistence type="predicted"/>
<sequence>MSSTDQEEAKIIQITVVNRNREVDDIKRKVYLSNKNSYKFFSELLDNIAKKNMITVCELLDVSQNLENIIENDIENLTTGLQNGL</sequence>
<dbReference type="Proteomes" id="UP000001979">
    <property type="component" value="Chromosome"/>
</dbReference>
<reference evidence="2" key="1">
    <citation type="journal article" date="2009" name="ISME J.">
        <title>The genome sequence of the psychrophilic archaeon, Methanococcoides burtonii: the role of genome evolution in cold adaptation.</title>
        <authorList>
            <person name="Allen M.A."/>
            <person name="Lauro F.M."/>
            <person name="Williams T.J."/>
            <person name="Burg D."/>
            <person name="Siddiqui K.S."/>
            <person name="De Francisci D."/>
            <person name="Chong K.W."/>
            <person name="Pilak O."/>
            <person name="Chew H.H."/>
            <person name="De Maere M.Z."/>
            <person name="Ting L."/>
            <person name="Katrib M."/>
            <person name="Ng C."/>
            <person name="Sowers K.R."/>
            <person name="Galperin M.Y."/>
            <person name="Anderson I.J."/>
            <person name="Ivanova N."/>
            <person name="Dalin E."/>
            <person name="Martinez M."/>
            <person name="Lapidus A."/>
            <person name="Hauser L."/>
            <person name="Land M."/>
            <person name="Thomas T."/>
            <person name="Cavicchioli R."/>
        </authorList>
    </citation>
    <scope>NUCLEOTIDE SEQUENCE [LARGE SCALE GENOMIC DNA]</scope>
    <source>
        <strain evidence="2">DSM 6242 / NBRC 107633 / OCM 468 / ACE-M</strain>
    </source>
</reference>
<accession>Q12Y64</accession>
<evidence type="ECO:0000313" key="2">
    <source>
        <dbReference type="Proteomes" id="UP000001979"/>
    </source>
</evidence>
<dbReference type="STRING" id="259564.Mbur_0641"/>
<dbReference type="RefSeq" id="WP_011498771.1">
    <property type="nucleotide sequence ID" value="NC_007955.1"/>
</dbReference>
<organism evidence="1 2">
    <name type="scientific">Methanococcoides burtonii (strain DSM 6242 / NBRC 107633 / OCM 468 / ACE-M)</name>
    <dbReference type="NCBI Taxonomy" id="259564"/>
    <lineage>
        <taxon>Archaea</taxon>
        <taxon>Methanobacteriati</taxon>
        <taxon>Methanobacteriota</taxon>
        <taxon>Stenosarchaea group</taxon>
        <taxon>Methanomicrobia</taxon>
        <taxon>Methanosarcinales</taxon>
        <taxon>Methanosarcinaceae</taxon>
        <taxon>Methanococcoides</taxon>
    </lineage>
</organism>
<dbReference type="EMBL" id="CP000300">
    <property type="protein sequence ID" value="ABE51612.1"/>
    <property type="molecule type" value="Genomic_DNA"/>
</dbReference>
<evidence type="ECO:0000313" key="1">
    <source>
        <dbReference type="EMBL" id="ABE51612.1"/>
    </source>
</evidence>
<protein>
    <submittedName>
        <fullName evidence="1">Uncharacterized protein</fullName>
    </submittedName>
</protein>
<dbReference type="KEGG" id="mbu:Mbur_0641"/>
<dbReference type="AlphaFoldDB" id="Q12Y64"/>